<feature type="region of interest" description="Disordered" evidence="5">
    <location>
        <begin position="27"/>
        <end position="50"/>
    </location>
</feature>
<feature type="signal peptide" evidence="6">
    <location>
        <begin position="1"/>
        <end position="28"/>
    </location>
</feature>
<dbReference type="HOGENOM" id="CLU_038034_1_0_11"/>
<evidence type="ECO:0000256" key="1">
    <source>
        <dbReference type="ARBA" id="ARBA00004196"/>
    </source>
</evidence>
<dbReference type="RefSeq" id="WP_042529893.1">
    <property type="nucleotide sequence ID" value="NZ_CP010827.1"/>
</dbReference>
<sequence length="335" mass="35456">MKNSNVVRALSIAVLSTTLALGACSSDADDKAENTSSGANSAANSGDNASEVNIKHARGEDTYPVNPERVVAIGPAIDNLLAMGIKPSAVVVSAKDMNAPWRDGKLDGVEIIKQTDFRTLPKEEIAAAAPDFIVGDYWTISEDNYTQLSEIAPTLGGIGTEGEGIGWKLQLKELGKIFNKEDKAQEVIDQDEKVFSDAKSELPNIEGKTGVVSQFAQGSFGAVADPKDPGASFIYDLGMKFPEPLTDGSIEVKQGRVTLSPENVSALAADFMVIYNRTGDIAEVEKIPGYSDLPQVKSGATLAGNEAVVAGLNTPTSLSRAWVLEQVKPTLKKIS</sequence>
<name>A0A0B6EPA3_9CORY</name>
<protein>
    <submittedName>
        <fullName evidence="8">ABC-type Fe3+-hydroxamate transport system, periplasmic component</fullName>
    </submittedName>
</protein>
<keyword evidence="3" id="KW-0813">Transport</keyword>
<dbReference type="Gene3D" id="3.40.50.1980">
    <property type="entry name" value="Nitrogenase molybdenum iron protein domain"/>
    <property type="match status" value="2"/>
</dbReference>
<dbReference type="Proteomes" id="UP000031890">
    <property type="component" value="Chromosome"/>
</dbReference>
<proteinExistence type="inferred from homology"/>
<keyword evidence="4 6" id="KW-0732">Signal</keyword>
<comment type="subcellular location">
    <subcellularLocation>
        <location evidence="1">Cell envelope</location>
    </subcellularLocation>
</comment>
<dbReference type="GO" id="GO:1901678">
    <property type="term" value="P:iron coordination entity transport"/>
    <property type="evidence" value="ECO:0007669"/>
    <property type="project" value="UniProtKB-ARBA"/>
</dbReference>
<dbReference type="PROSITE" id="PS51257">
    <property type="entry name" value="PROKAR_LIPOPROTEIN"/>
    <property type="match status" value="1"/>
</dbReference>
<feature type="domain" description="Fe/B12 periplasmic-binding" evidence="7">
    <location>
        <begin position="68"/>
        <end position="335"/>
    </location>
</feature>
<evidence type="ECO:0000313" key="9">
    <source>
        <dbReference type="Proteomes" id="UP000031890"/>
    </source>
</evidence>
<gene>
    <name evidence="8" type="ORF">CSING_04055</name>
</gene>
<reference evidence="8 9" key="1">
    <citation type="journal article" date="2015" name="Genome Announc.">
        <title>Complete Genome Sequence and Annotation of Corynebacterium singulare DSM 44357, Isolated from a Human Semen Specimen.</title>
        <authorList>
            <person name="Merten M."/>
            <person name="Brinkrolf K."/>
            <person name="Albersmeier A."/>
            <person name="Kutter Y."/>
            <person name="Ruckert C."/>
            <person name="Tauch A."/>
        </authorList>
    </citation>
    <scope>NUCLEOTIDE SEQUENCE [LARGE SCALE GENOMIC DNA]</scope>
    <source>
        <strain evidence="8">IBS B52218</strain>
    </source>
</reference>
<dbReference type="InterPro" id="IPR051313">
    <property type="entry name" value="Bact_iron-sidero_bind"/>
</dbReference>
<dbReference type="OrthoDB" id="1846031at2"/>
<evidence type="ECO:0000256" key="5">
    <source>
        <dbReference type="SAM" id="MobiDB-lite"/>
    </source>
</evidence>
<dbReference type="PROSITE" id="PS50983">
    <property type="entry name" value="FE_B12_PBP"/>
    <property type="match status" value="1"/>
</dbReference>
<dbReference type="AlphaFoldDB" id="A0A0B6EPA3"/>
<dbReference type="GO" id="GO:0030288">
    <property type="term" value="C:outer membrane-bounded periplasmic space"/>
    <property type="evidence" value="ECO:0007669"/>
    <property type="project" value="TreeGrafter"/>
</dbReference>
<evidence type="ECO:0000259" key="7">
    <source>
        <dbReference type="PROSITE" id="PS50983"/>
    </source>
</evidence>
<dbReference type="EMBL" id="CP010827">
    <property type="protein sequence ID" value="AJI78357.1"/>
    <property type="molecule type" value="Genomic_DNA"/>
</dbReference>
<comment type="similarity">
    <text evidence="2">Belongs to the bacterial solute-binding protein 8 family.</text>
</comment>
<feature type="compositionally biased region" description="Low complexity" evidence="5">
    <location>
        <begin position="34"/>
        <end position="50"/>
    </location>
</feature>
<feature type="chain" id="PRO_5002122184" evidence="6">
    <location>
        <begin position="29"/>
        <end position="335"/>
    </location>
</feature>
<evidence type="ECO:0000256" key="3">
    <source>
        <dbReference type="ARBA" id="ARBA00022448"/>
    </source>
</evidence>
<dbReference type="PANTHER" id="PTHR30532:SF24">
    <property type="entry name" value="FERRIC ENTEROBACTIN-BINDING PERIPLASMIC PROTEIN FEPB"/>
    <property type="match status" value="1"/>
</dbReference>
<evidence type="ECO:0000256" key="6">
    <source>
        <dbReference type="SAM" id="SignalP"/>
    </source>
</evidence>
<evidence type="ECO:0000256" key="4">
    <source>
        <dbReference type="ARBA" id="ARBA00022729"/>
    </source>
</evidence>
<dbReference type="STRING" id="161899.CSING_04055"/>
<dbReference type="SUPFAM" id="SSF53807">
    <property type="entry name" value="Helical backbone' metal receptor"/>
    <property type="match status" value="1"/>
</dbReference>
<dbReference type="KEGG" id="csx:CSING_04055"/>
<evidence type="ECO:0000256" key="2">
    <source>
        <dbReference type="ARBA" id="ARBA00008814"/>
    </source>
</evidence>
<organism evidence="8 9">
    <name type="scientific">Corynebacterium singulare</name>
    <dbReference type="NCBI Taxonomy" id="161899"/>
    <lineage>
        <taxon>Bacteria</taxon>
        <taxon>Bacillati</taxon>
        <taxon>Actinomycetota</taxon>
        <taxon>Actinomycetes</taxon>
        <taxon>Mycobacteriales</taxon>
        <taxon>Corynebacteriaceae</taxon>
        <taxon>Corynebacterium</taxon>
    </lineage>
</organism>
<dbReference type="InterPro" id="IPR002491">
    <property type="entry name" value="ABC_transptr_periplasmic_BD"/>
</dbReference>
<dbReference type="Pfam" id="PF01497">
    <property type="entry name" value="Peripla_BP_2"/>
    <property type="match status" value="1"/>
</dbReference>
<evidence type="ECO:0000313" key="8">
    <source>
        <dbReference type="EMBL" id="AJI78357.1"/>
    </source>
</evidence>
<accession>A0A0B6EPA3</accession>
<dbReference type="PANTHER" id="PTHR30532">
    <property type="entry name" value="IRON III DICITRATE-BINDING PERIPLASMIC PROTEIN"/>
    <property type="match status" value="1"/>
</dbReference>